<dbReference type="PANTHER" id="PTHR23245:SF43">
    <property type="entry name" value="TRNA (GUANINE(37)-N1)-METHYLTRANSFERASE 2"/>
    <property type="match status" value="1"/>
</dbReference>
<reference evidence="2 3" key="1">
    <citation type="journal article" date="2023" name="G3 (Bethesda)">
        <title>A chromosome-length genome assembly and annotation of blackberry (Rubus argutus, cv. 'Hillquist').</title>
        <authorList>
            <person name="Bruna T."/>
            <person name="Aryal R."/>
            <person name="Dudchenko O."/>
            <person name="Sargent D.J."/>
            <person name="Mead D."/>
            <person name="Buti M."/>
            <person name="Cavallini A."/>
            <person name="Hytonen T."/>
            <person name="Andres J."/>
            <person name="Pham M."/>
            <person name="Weisz D."/>
            <person name="Mascagni F."/>
            <person name="Usai G."/>
            <person name="Natali L."/>
            <person name="Bassil N."/>
            <person name="Fernandez G.E."/>
            <person name="Lomsadze A."/>
            <person name="Armour M."/>
            <person name="Olukolu B."/>
            <person name="Poorten T."/>
            <person name="Britton C."/>
            <person name="Davik J."/>
            <person name="Ashrafi H."/>
            <person name="Aiden E.L."/>
            <person name="Borodovsky M."/>
            <person name="Worthington M."/>
        </authorList>
    </citation>
    <scope>NUCLEOTIDE SEQUENCE [LARGE SCALE GENOMIC DNA]</scope>
    <source>
        <strain evidence="2">PI 553951</strain>
    </source>
</reference>
<dbReference type="AlphaFoldDB" id="A0AAW1XNG2"/>
<proteinExistence type="predicted"/>
<feature type="domain" description="SAM-dependent methyltransferase TRM5/TYW2-type" evidence="1">
    <location>
        <begin position="79"/>
        <end position="195"/>
    </location>
</feature>
<dbReference type="PANTHER" id="PTHR23245">
    <property type="entry name" value="TRNA METHYLTRANSFERASE"/>
    <property type="match status" value="1"/>
</dbReference>
<dbReference type="InterPro" id="IPR030382">
    <property type="entry name" value="MeTrfase_TRM5/TYW2"/>
</dbReference>
<evidence type="ECO:0000313" key="2">
    <source>
        <dbReference type="EMBL" id="KAK9938285.1"/>
    </source>
</evidence>
<sequence>MRKIMKGRRRIGRVSFLCWRLKKKKKEEDLRGLLGAEFQGRNKWRGSTRLLLLDERYGDKCVEELPQAIQAAMKETIAKSMRPTIELVRCKLTLFYDYWQMNEFIAKVVLDKNKPKIQTVVNKIDAIQNDYRTMQLDVLAGNHSLVTKVVENGLRFQVDLATVYWNSRLATERQRLLKSFTAMMLCVMFSLELVQ</sequence>
<dbReference type="InterPro" id="IPR029063">
    <property type="entry name" value="SAM-dependent_MTases_sf"/>
</dbReference>
<protein>
    <recommendedName>
        <fullName evidence="1">SAM-dependent methyltransferase TRM5/TYW2-type domain-containing protein</fullName>
    </recommendedName>
</protein>
<accession>A0AAW1XNG2</accession>
<dbReference type="GO" id="GO:0005737">
    <property type="term" value="C:cytoplasm"/>
    <property type="evidence" value="ECO:0007669"/>
    <property type="project" value="TreeGrafter"/>
</dbReference>
<keyword evidence="3" id="KW-1185">Reference proteome</keyword>
<gene>
    <name evidence="2" type="ORF">M0R45_015035</name>
</gene>
<dbReference type="GO" id="GO:0008175">
    <property type="term" value="F:tRNA methyltransferase activity"/>
    <property type="evidence" value="ECO:0007669"/>
    <property type="project" value="TreeGrafter"/>
</dbReference>
<comment type="caution">
    <text evidence="2">The sequence shown here is derived from an EMBL/GenBank/DDBJ whole genome shotgun (WGS) entry which is preliminary data.</text>
</comment>
<dbReference type="Pfam" id="PF25133">
    <property type="entry name" value="TYW2_N_2"/>
    <property type="match status" value="1"/>
</dbReference>
<dbReference type="GO" id="GO:0002939">
    <property type="term" value="P:tRNA N1-guanine methylation"/>
    <property type="evidence" value="ECO:0007669"/>
    <property type="project" value="TreeGrafter"/>
</dbReference>
<evidence type="ECO:0000259" key="1">
    <source>
        <dbReference type="PROSITE" id="PS51684"/>
    </source>
</evidence>
<dbReference type="Proteomes" id="UP001457282">
    <property type="component" value="Unassembled WGS sequence"/>
</dbReference>
<dbReference type="InterPro" id="IPR056744">
    <property type="entry name" value="TRM5/TYW2-like_N"/>
</dbReference>
<organism evidence="2 3">
    <name type="scientific">Rubus argutus</name>
    <name type="common">Southern blackberry</name>
    <dbReference type="NCBI Taxonomy" id="59490"/>
    <lineage>
        <taxon>Eukaryota</taxon>
        <taxon>Viridiplantae</taxon>
        <taxon>Streptophyta</taxon>
        <taxon>Embryophyta</taxon>
        <taxon>Tracheophyta</taxon>
        <taxon>Spermatophyta</taxon>
        <taxon>Magnoliopsida</taxon>
        <taxon>eudicotyledons</taxon>
        <taxon>Gunneridae</taxon>
        <taxon>Pentapetalae</taxon>
        <taxon>rosids</taxon>
        <taxon>fabids</taxon>
        <taxon>Rosales</taxon>
        <taxon>Rosaceae</taxon>
        <taxon>Rosoideae</taxon>
        <taxon>Rosoideae incertae sedis</taxon>
        <taxon>Rubus</taxon>
    </lineage>
</organism>
<name>A0AAW1XNG2_RUBAR</name>
<dbReference type="Gene3D" id="3.40.50.150">
    <property type="entry name" value="Vaccinia Virus protein VP39"/>
    <property type="match status" value="1"/>
</dbReference>
<evidence type="ECO:0000313" key="3">
    <source>
        <dbReference type="Proteomes" id="UP001457282"/>
    </source>
</evidence>
<dbReference type="EMBL" id="JBEDUW010000003">
    <property type="protein sequence ID" value="KAK9938285.1"/>
    <property type="molecule type" value="Genomic_DNA"/>
</dbReference>
<dbReference type="PROSITE" id="PS51684">
    <property type="entry name" value="SAM_MT_TRM5_TYW2"/>
    <property type="match status" value="1"/>
</dbReference>
<dbReference type="SUPFAM" id="SSF53335">
    <property type="entry name" value="S-adenosyl-L-methionine-dependent methyltransferases"/>
    <property type="match status" value="1"/>
</dbReference>